<evidence type="ECO:0000313" key="6">
    <source>
        <dbReference type="EMBL" id="RMB08157.1"/>
    </source>
</evidence>
<feature type="chain" id="PRO_5018172382" evidence="4">
    <location>
        <begin position="21"/>
        <end position="341"/>
    </location>
</feature>
<dbReference type="GO" id="GO:0030313">
    <property type="term" value="C:cell envelope"/>
    <property type="evidence" value="ECO:0007669"/>
    <property type="project" value="UniProtKB-SubCell"/>
</dbReference>
<organism evidence="6 7">
    <name type="scientific">Eilatimonas milleporae</name>
    <dbReference type="NCBI Taxonomy" id="911205"/>
    <lineage>
        <taxon>Bacteria</taxon>
        <taxon>Pseudomonadati</taxon>
        <taxon>Pseudomonadota</taxon>
        <taxon>Alphaproteobacteria</taxon>
        <taxon>Kordiimonadales</taxon>
        <taxon>Kordiimonadaceae</taxon>
        <taxon>Eilatimonas</taxon>
    </lineage>
</organism>
<dbReference type="Gene3D" id="2.40.30.170">
    <property type="match status" value="1"/>
</dbReference>
<dbReference type="Gene3D" id="2.40.50.100">
    <property type="match status" value="1"/>
</dbReference>
<evidence type="ECO:0000256" key="2">
    <source>
        <dbReference type="ARBA" id="ARBA00023054"/>
    </source>
</evidence>
<evidence type="ECO:0000313" key="7">
    <source>
        <dbReference type="Proteomes" id="UP000271227"/>
    </source>
</evidence>
<dbReference type="InParanoid" id="A0A3M0CH73"/>
<comment type="caution">
    <text evidence="6">The sequence shown here is derived from an EMBL/GenBank/DDBJ whole genome shotgun (WGS) entry which is preliminary data.</text>
</comment>
<protein>
    <submittedName>
        <fullName evidence="6">HlyD family secretion protein</fullName>
    </submittedName>
</protein>
<dbReference type="NCBIfam" id="TIGR02971">
    <property type="entry name" value="heterocyst_DevB"/>
    <property type="match status" value="1"/>
</dbReference>
<dbReference type="Proteomes" id="UP000271227">
    <property type="component" value="Unassembled WGS sequence"/>
</dbReference>
<evidence type="ECO:0000256" key="3">
    <source>
        <dbReference type="SAM" id="Coils"/>
    </source>
</evidence>
<dbReference type="OrthoDB" id="264111at2"/>
<name>A0A3M0CH73_9PROT</name>
<feature type="signal peptide" evidence="4">
    <location>
        <begin position="1"/>
        <end position="20"/>
    </location>
</feature>
<dbReference type="Pfam" id="PF25973">
    <property type="entry name" value="BSH_CzcB"/>
    <property type="match status" value="1"/>
</dbReference>
<dbReference type="InterPro" id="IPR050465">
    <property type="entry name" value="UPF0194_transport"/>
</dbReference>
<evidence type="ECO:0000259" key="5">
    <source>
        <dbReference type="Pfam" id="PF25973"/>
    </source>
</evidence>
<dbReference type="PANTHER" id="PTHR32347">
    <property type="entry name" value="EFFLUX SYSTEM COMPONENT YKNX-RELATED"/>
    <property type="match status" value="1"/>
</dbReference>
<gene>
    <name evidence="6" type="ORF">BXY39_2253</name>
</gene>
<dbReference type="Gene3D" id="1.10.287.470">
    <property type="entry name" value="Helix hairpin bin"/>
    <property type="match status" value="1"/>
</dbReference>
<reference evidence="6 7" key="1">
    <citation type="submission" date="2018-10" db="EMBL/GenBank/DDBJ databases">
        <title>Genomic Encyclopedia of Archaeal and Bacterial Type Strains, Phase II (KMG-II): from individual species to whole genera.</title>
        <authorList>
            <person name="Goeker M."/>
        </authorList>
    </citation>
    <scope>NUCLEOTIDE SEQUENCE [LARGE SCALE GENOMIC DNA]</scope>
    <source>
        <strain evidence="6 7">DSM 25217</strain>
    </source>
</reference>
<dbReference type="InterPro" id="IPR058647">
    <property type="entry name" value="BSH_CzcB-like"/>
</dbReference>
<dbReference type="InterPro" id="IPR014315">
    <property type="entry name" value="ABC_heterocyst_DevB"/>
</dbReference>
<accession>A0A3M0CH73</accession>
<keyword evidence="4" id="KW-0732">Signal</keyword>
<comment type="subcellular location">
    <subcellularLocation>
        <location evidence="1">Cell envelope</location>
    </subcellularLocation>
</comment>
<keyword evidence="2 3" id="KW-0175">Coiled coil</keyword>
<dbReference type="AlphaFoldDB" id="A0A3M0CH73"/>
<feature type="coiled-coil region" evidence="3">
    <location>
        <begin position="193"/>
        <end position="220"/>
    </location>
</feature>
<feature type="domain" description="CzcB-like barrel-sandwich hybrid" evidence="5">
    <location>
        <begin position="63"/>
        <end position="241"/>
    </location>
</feature>
<dbReference type="RefSeq" id="WP_121938894.1">
    <property type="nucleotide sequence ID" value="NZ_REFR01000011.1"/>
</dbReference>
<dbReference type="SUPFAM" id="SSF111369">
    <property type="entry name" value="HlyD-like secretion proteins"/>
    <property type="match status" value="2"/>
</dbReference>
<evidence type="ECO:0000256" key="4">
    <source>
        <dbReference type="SAM" id="SignalP"/>
    </source>
</evidence>
<keyword evidence="7" id="KW-1185">Reference proteome</keyword>
<sequence length="341" mass="36875">MMRPVLVAAMFLCLHGPQTAGTARAETATPPTTSPPTAIYALGRVEPVGEVITVAARAGTDGARIERLTVREGQRLSAGDVLAVLDIEAERLAQMAAAEADVALREATLDRIRLDATTDLDVNGAALEQMRAELATAHADHERFRQLLAKAAISEAEYDRKRRDFLTAEQGVRQAVADLARTEARLGEEQIDVAVAGRELDAARAELARQRARLENAYIRAPIDGVVLTLHARAGERIGSDGLLDMGDLDRMQVVAEVYQSDIIHVRDGQTARIESPVFDTALTGTVSRMGLRVGRQTIVDSDPAANTDARVVEVDVRLDAASTLRARVFTDLEVTVVFPR</sequence>
<evidence type="ECO:0000256" key="1">
    <source>
        <dbReference type="ARBA" id="ARBA00004196"/>
    </source>
</evidence>
<proteinExistence type="predicted"/>
<dbReference type="PANTHER" id="PTHR32347:SF27">
    <property type="entry name" value="RND EFFLUX PUMP MEMBRANE FUSION PROTEIN BARREL-SANDWICH DOMAIN-CONTAINING PROTEIN"/>
    <property type="match status" value="1"/>
</dbReference>
<dbReference type="EMBL" id="REFR01000011">
    <property type="protein sequence ID" value="RMB08157.1"/>
    <property type="molecule type" value="Genomic_DNA"/>
</dbReference>